<organism evidence="2 3">
    <name type="scientific">Flavobacterium litorale</name>
    <dbReference type="NCBI Taxonomy" id="2856519"/>
    <lineage>
        <taxon>Bacteria</taxon>
        <taxon>Pseudomonadati</taxon>
        <taxon>Bacteroidota</taxon>
        <taxon>Flavobacteriia</taxon>
        <taxon>Flavobacteriales</taxon>
        <taxon>Flavobacteriaceae</taxon>
        <taxon>Flavobacterium</taxon>
    </lineage>
</organism>
<dbReference type="Gene3D" id="1.20.120.450">
    <property type="entry name" value="dinb family like domain"/>
    <property type="match status" value="1"/>
</dbReference>
<dbReference type="EMBL" id="CP080429">
    <property type="protein sequence ID" value="QYJ67901.1"/>
    <property type="molecule type" value="Genomic_DNA"/>
</dbReference>
<name>A0ABX8VBA2_9FLAO</name>
<protein>
    <submittedName>
        <fullName evidence="2">DinB family protein</fullName>
    </submittedName>
</protein>
<dbReference type="SUPFAM" id="SSF109854">
    <property type="entry name" value="DinB/YfiT-like putative metalloenzymes"/>
    <property type="match status" value="1"/>
</dbReference>
<evidence type="ECO:0000313" key="2">
    <source>
        <dbReference type="EMBL" id="QYJ67901.1"/>
    </source>
</evidence>
<dbReference type="InterPro" id="IPR034660">
    <property type="entry name" value="DinB/YfiT-like"/>
</dbReference>
<proteinExistence type="predicted"/>
<accession>A0ABX8VBA2</accession>
<evidence type="ECO:0000259" key="1">
    <source>
        <dbReference type="Pfam" id="PF12867"/>
    </source>
</evidence>
<evidence type="ECO:0000313" key="3">
    <source>
        <dbReference type="Proteomes" id="UP000825381"/>
    </source>
</evidence>
<keyword evidence="3" id="KW-1185">Reference proteome</keyword>
<dbReference type="Proteomes" id="UP000825381">
    <property type="component" value="Chromosome"/>
</dbReference>
<dbReference type="RefSeq" id="WP_220640246.1">
    <property type="nucleotide sequence ID" value="NZ_CP080429.1"/>
</dbReference>
<dbReference type="InterPro" id="IPR024775">
    <property type="entry name" value="DinB-like"/>
</dbReference>
<dbReference type="Pfam" id="PF12867">
    <property type="entry name" value="DinB_2"/>
    <property type="match status" value="1"/>
</dbReference>
<reference evidence="2 3" key="1">
    <citation type="submission" date="2021-07" db="EMBL/GenBank/DDBJ databases">
        <title>Flavobacterium WSW3-B6 sp.nov, isolated from seaweed.</title>
        <authorList>
            <person name="Muhammad N."/>
            <person name="Ho H."/>
            <person name="Lee Y.-J."/>
            <person name="Nguyen T."/>
            <person name="Ho J."/>
            <person name="Kim S.-G."/>
        </authorList>
    </citation>
    <scope>NUCLEOTIDE SEQUENCE [LARGE SCALE GENOMIC DNA]</scope>
    <source>
        <strain evidence="2 3">WSW3-B6</strain>
    </source>
</reference>
<feature type="domain" description="DinB-like" evidence="1">
    <location>
        <begin position="36"/>
        <end position="165"/>
    </location>
</feature>
<gene>
    <name evidence="2" type="ORF">K1I41_10175</name>
</gene>
<sequence>MKVSQLNKSEYNPYFDTYLQYVDDTWTLTEGLEVSVHEFIKFVQDIPMGKHDYRYAEGKWTIKDIIQHLIDAERVFSYRALCVSRGETTELPGYDQDDYANAVDANKRTLQSLLTEMSALRHATLLLLKSLTEDALSTKGIASGHTISARALGFIIIGHEKHHMKVFKELYL</sequence>